<dbReference type="EMBL" id="CP121308">
    <property type="protein sequence ID" value="WFP89710.1"/>
    <property type="molecule type" value="Genomic_DNA"/>
</dbReference>
<name>A0ABY8HDT9_ENSAD</name>
<dbReference type="Proteomes" id="UP001214094">
    <property type="component" value="Chromosome"/>
</dbReference>
<evidence type="ECO:0008006" key="4">
    <source>
        <dbReference type="Google" id="ProtNLM"/>
    </source>
</evidence>
<evidence type="ECO:0000313" key="3">
    <source>
        <dbReference type="Proteomes" id="UP001214094"/>
    </source>
</evidence>
<reference evidence="2 3" key="1">
    <citation type="submission" date="2023-03" db="EMBL/GenBank/DDBJ databases">
        <title>Comparative genome and transcriptome analysis combination mining strategies for increasing vitamin B12 production of Ensifer adhaerens strain.</title>
        <authorList>
            <person name="Yongheng L."/>
        </authorList>
    </citation>
    <scope>NUCLEOTIDE SEQUENCE [LARGE SCALE GENOMIC DNA]</scope>
    <source>
        <strain evidence="2 3">Casida A-T305</strain>
    </source>
</reference>
<sequence>MSREMAAVDTRARRSAVLPPSLPPFGVTREQAALLLSISVSLFDSAVEVGTMPQPRVLGGRNIWDVDELWASFRALPHKAGMSRDPDELRPQGNAFDNAKKA</sequence>
<protein>
    <recommendedName>
        <fullName evidence="4">Transcriptional regulator</fullName>
    </recommendedName>
</protein>
<organism evidence="2 3">
    <name type="scientific">Ensifer adhaerens</name>
    <name type="common">Sinorhizobium morelense</name>
    <dbReference type="NCBI Taxonomy" id="106592"/>
    <lineage>
        <taxon>Bacteria</taxon>
        <taxon>Pseudomonadati</taxon>
        <taxon>Pseudomonadota</taxon>
        <taxon>Alphaproteobacteria</taxon>
        <taxon>Hyphomicrobiales</taxon>
        <taxon>Rhizobiaceae</taxon>
        <taxon>Sinorhizobium/Ensifer group</taxon>
        <taxon>Ensifer</taxon>
    </lineage>
</organism>
<accession>A0ABY8HDT9</accession>
<dbReference type="RefSeq" id="WP_208870271.1">
    <property type="nucleotide sequence ID" value="NZ_CP015880.1"/>
</dbReference>
<evidence type="ECO:0000256" key="1">
    <source>
        <dbReference type="SAM" id="MobiDB-lite"/>
    </source>
</evidence>
<feature type="region of interest" description="Disordered" evidence="1">
    <location>
        <begin position="80"/>
        <end position="102"/>
    </location>
</feature>
<gene>
    <name evidence="2" type="ORF">P4B07_14220</name>
</gene>
<dbReference type="GeneID" id="29519047"/>
<proteinExistence type="predicted"/>
<keyword evidence="3" id="KW-1185">Reference proteome</keyword>
<evidence type="ECO:0000313" key="2">
    <source>
        <dbReference type="EMBL" id="WFP89710.1"/>
    </source>
</evidence>